<dbReference type="AlphaFoldDB" id="A0A3M9MVU2"/>
<protein>
    <recommendedName>
        <fullName evidence="9">O-antigen translocase</fullName>
    </recommendedName>
</protein>
<dbReference type="EMBL" id="RJJE01000009">
    <property type="protein sequence ID" value="RNI29590.1"/>
    <property type="molecule type" value="Genomic_DNA"/>
</dbReference>
<dbReference type="PANTHER" id="PTHR30250:SF30">
    <property type="entry name" value="LIPID III FLIPPASE"/>
    <property type="match status" value="1"/>
</dbReference>
<dbReference type="GO" id="GO:0005886">
    <property type="term" value="C:plasma membrane"/>
    <property type="evidence" value="ECO:0007669"/>
    <property type="project" value="UniProtKB-SubCell"/>
</dbReference>
<dbReference type="PANTHER" id="PTHR30250">
    <property type="entry name" value="PST FAMILY PREDICTED COLANIC ACID TRANSPORTER"/>
    <property type="match status" value="1"/>
</dbReference>
<gene>
    <name evidence="7" type="ORF">EFA69_08515</name>
</gene>
<keyword evidence="4 6" id="KW-1133">Transmembrane helix</keyword>
<evidence type="ECO:0000256" key="4">
    <source>
        <dbReference type="ARBA" id="ARBA00022989"/>
    </source>
</evidence>
<evidence type="ECO:0008006" key="9">
    <source>
        <dbReference type="Google" id="ProtNLM"/>
    </source>
</evidence>
<feature type="transmembrane region" description="Helical" evidence="6">
    <location>
        <begin position="183"/>
        <end position="206"/>
    </location>
</feature>
<dbReference type="RefSeq" id="WP_123132676.1">
    <property type="nucleotide sequence ID" value="NZ_RJJE01000009.1"/>
</dbReference>
<feature type="transmembrane region" description="Helical" evidence="6">
    <location>
        <begin position="85"/>
        <end position="109"/>
    </location>
</feature>
<evidence type="ECO:0000256" key="6">
    <source>
        <dbReference type="SAM" id="Phobius"/>
    </source>
</evidence>
<reference evidence="7 8" key="1">
    <citation type="submission" date="2018-11" db="EMBL/GenBank/DDBJ databases">
        <title>Rufibacter latericius sp. nov., isolated from water in Baiyang Lake.</title>
        <authorList>
            <person name="Yang Y."/>
        </authorList>
    </citation>
    <scope>NUCLEOTIDE SEQUENCE [LARGE SCALE GENOMIC DNA]</scope>
    <source>
        <strain evidence="7 8">MCC P1</strain>
    </source>
</reference>
<accession>A0A3M9MVU2</accession>
<evidence type="ECO:0000256" key="5">
    <source>
        <dbReference type="ARBA" id="ARBA00023136"/>
    </source>
</evidence>
<keyword evidence="3 6" id="KW-0812">Transmembrane</keyword>
<feature type="transmembrane region" description="Helical" evidence="6">
    <location>
        <begin position="157"/>
        <end position="177"/>
    </location>
</feature>
<sequence>MARKQHLRQFLGNSLWSGLSTVARAVSGLAVNKLFAVYYGPQGITLLAHFQNLIALLTQLPNGGVNIGLIRHLAQPSPVSQQYRAYFWAGFFLNVLTFIGGAVAVMLFPGFFLERFGEMLLFQGGPVRVWLLLGLFVLLLLHLFWLSLLLARQALNWYVWLSLLSSLVSVSATWWAVGRLDLPLALVLYLTGQAIGGLAGLAVVLYKGLIPTWRFKLPATVVHDLGKYLVMAMATLVGAKLVDFVVREMAIREFSVLETGLWQSAVKISDSYTMVYISVLGMVYYPKIASLLPQPQALREYVRSIFFLLSPAVALALLVFWWQRDFFIQLLFHRDFLAARDLMDYQLLGDFLKMTAWVLSYIVTVQARVKLYILTQLVSGVVYVALVAWLMPLLGLDGLPMAHALRYGLYLVFHLILFRSYFTAS</sequence>
<feature type="transmembrane region" description="Helical" evidence="6">
    <location>
        <begin position="305"/>
        <end position="323"/>
    </location>
</feature>
<feature type="transmembrane region" description="Helical" evidence="6">
    <location>
        <begin position="343"/>
        <end position="364"/>
    </location>
</feature>
<keyword evidence="5 6" id="KW-0472">Membrane</keyword>
<feature type="transmembrane region" description="Helical" evidence="6">
    <location>
        <begin position="266"/>
        <end position="285"/>
    </location>
</feature>
<feature type="transmembrane region" description="Helical" evidence="6">
    <location>
        <begin position="129"/>
        <end position="150"/>
    </location>
</feature>
<keyword evidence="8" id="KW-1185">Reference proteome</keyword>
<name>A0A3M9MVU2_9BACT</name>
<dbReference type="InterPro" id="IPR050833">
    <property type="entry name" value="Poly_Biosynth_Transport"/>
</dbReference>
<comment type="caution">
    <text evidence="7">The sequence shown here is derived from an EMBL/GenBank/DDBJ whole genome shotgun (WGS) entry which is preliminary data.</text>
</comment>
<evidence type="ECO:0000313" key="7">
    <source>
        <dbReference type="EMBL" id="RNI29590.1"/>
    </source>
</evidence>
<feature type="transmembrane region" description="Helical" evidence="6">
    <location>
        <begin position="404"/>
        <end position="422"/>
    </location>
</feature>
<proteinExistence type="predicted"/>
<evidence type="ECO:0000256" key="3">
    <source>
        <dbReference type="ARBA" id="ARBA00022692"/>
    </source>
</evidence>
<feature type="transmembrane region" description="Helical" evidence="6">
    <location>
        <begin position="227"/>
        <end position="246"/>
    </location>
</feature>
<dbReference type="OrthoDB" id="954555at2"/>
<dbReference type="Proteomes" id="UP000271010">
    <property type="component" value="Unassembled WGS sequence"/>
</dbReference>
<organism evidence="7 8">
    <name type="scientific">Rufibacter immobilis</name>
    <dbReference type="NCBI Taxonomy" id="1348778"/>
    <lineage>
        <taxon>Bacteria</taxon>
        <taxon>Pseudomonadati</taxon>
        <taxon>Bacteroidota</taxon>
        <taxon>Cytophagia</taxon>
        <taxon>Cytophagales</taxon>
        <taxon>Hymenobacteraceae</taxon>
        <taxon>Rufibacter</taxon>
    </lineage>
</organism>
<evidence type="ECO:0000256" key="1">
    <source>
        <dbReference type="ARBA" id="ARBA00004651"/>
    </source>
</evidence>
<comment type="subcellular location">
    <subcellularLocation>
        <location evidence="1">Cell membrane</location>
        <topology evidence="1">Multi-pass membrane protein</topology>
    </subcellularLocation>
</comment>
<evidence type="ECO:0000313" key="8">
    <source>
        <dbReference type="Proteomes" id="UP000271010"/>
    </source>
</evidence>
<evidence type="ECO:0000256" key="2">
    <source>
        <dbReference type="ARBA" id="ARBA00022475"/>
    </source>
</evidence>
<feature type="transmembrane region" description="Helical" evidence="6">
    <location>
        <begin position="371"/>
        <end position="392"/>
    </location>
</feature>
<keyword evidence="2" id="KW-1003">Cell membrane</keyword>